<reference evidence="14" key="1">
    <citation type="submission" date="2021-03" db="EMBL/GenBank/DDBJ databases">
        <title>Chromosome level genome of the anhydrobiotic midge Polypedilum vanderplanki.</title>
        <authorList>
            <person name="Yoshida Y."/>
            <person name="Kikawada T."/>
            <person name="Gusev O."/>
        </authorList>
    </citation>
    <scope>NUCLEOTIDE SEQUENCE</scope>
    <source>
        <strain evidence="14">NIAS01</strain>
        <tissue evidence="14">Whole body or cell culture</tissue>
    </source>
</reference>
<dbReference type="InterPro" id="IPR002119">
    <property type="entry name" value="Histone_H2A"/>
</dbReference>
<dbReference type="SMART" id="SM00414">
    <property type="entry name" value="H2A"/>
    <property type="match status" value="1"/>
</dbReference>
<dbReference type="CDD" id="cd00074">
    <property type="entry name" value="HFD_H2A"/>
    <property type="match status" value="1"/>
</dbReference>
<keyword evidence="7 10" id="KW-0238">DNA-binding</keyword>
<dbReference type="AlphaFoldDB" id="A0A9J6CST3"/>
<dbReference type="GO" id="GO:0000786">
    <property type="term" value="C:nucleosome"/>
    <property type="evidence" value="ECO:0007669"/>
    <property type="project" value="UniProtKB-KW"/>
</dbReference>
<dbReference type="PRINTS" id="PR00620">
    <property type="entry name" value="HISTONEH2A"/>
</dbReference>
<dbReference type="PROSITE" id="PS00046">
    <property type="entry name" value="HISTONE_H2A"/>
    <property type="match status" value="1"/>
</dbReference>
<dbReference type="GO" id="GO:0003677">
    <property type="term" value="F:DNA binding"/>
    <property type="evidence" value="ECO:0007669"/>
    <property type="project" value="UniProtKB-KW"/>
</dbReference>
<dbReference type="InterPro" id="IPR007125">
    <property type="entry name" value="H2A/H2B/H3"/>
</dbReference>
<dbReference type="Proteomes" id="UP001107558">
    <property type="component" value="Chromosome 1"/>
</dbReference>
<evidence type="ECO:0000313" key="14">
    <source>
        <dbReference type="EMBL" id="KAG5684972.1"/>
    </source>
</evidence>
<evidence type="ECO:0000313" key="15">
    <source>
        <dbReference type="Proteomes" id="UP001107558"/>
    </source>
</evidence>
<dbReference type="GO" id="GO:0046982">
    <property type="term" value="F:protein heterodimerization activity"/>
    <property type="evidence" value="ECO:0007669"/>
    <property type="project" value="InterPro"/>
</dbReference>
<organism evidence="14 15">
    <name type="scientific">Polypedilum vanderplanki</name>
    <name type="common">Sleeping chironomid midge</name>
    <dbReference type="NCBI Taxonomy" id="319348"/>
    <lineage>
        <taxon>Eukaryota</taxon>
        <taxon>Metazoa</taxon>
        <taxon>Ecdysozoa</taxon>
        <taxon>Arthropoda</taxon>
        <taxon>Hexapoda</taxon>
        <taxon>Insecta</taxon>
        <taxon>Pterygota</taxon>
        <taxon>Neoptera</taxon>
        <taxon>Endopterygota</taxon>
        <taxon>Diptera</taxon>
        <taxon>Nematocera</taxon>
        <taxon>Chironomoidea</taxon>
        <taxon>Chironomidae</taxon>
        <taxon>Chironominae</taxon>
        <taxon>Polypedilum</taxon>
        <taxon>Polypedilum</taxon>
    </lineage>
</organism>
<dbReference type="InterPro" id="IPR009072">
    <property type="entry name" value="Histone-fold"/>
</dbReference>
<evidence type="ECO:0000259" key="13">
    <source>
        <dbReference type="Pfam" id="PF16211"/>
    </source>
</evidence>
<dbReference type="Pfam" id="PF16211">
    <property type="entry name" value="Histone_H2A_C"/>
    <property type="match status" value="1"/>
</dbReference>
<evidence type="ECO:0000256" key="4">
    <source>
        <dbReference type="ARBA" id="ARBA00010691"/>
    </source>
</evidence>
<comment type="function">
    <text evidence="1">Core component of nucleosome. Nucleosomes wrap and compact DNA into chromatin, limiting DNA accessibility to the cellular machineries which require DNA as a template. Histones thereby play a central role in transcription regulation, DNA repair, DNA replication and chromosomal stability. DNA accessibility is regulated via a complex set of post-translational modifications of histones, also called histone code, and nucleosome remodeling.</text>
</comment>
<dbReference type="InterPro" id="IPR032458">
    <property type="entry name" value="Histone_H2A_CS"/>
</dbReference>
<evidence type="ECO:0000259" key="12">
    <source>
        <dbReference type="Pfam" id="PF00125"/>
    </source>
</evidence>
<evidence type="ECO:0000256" key="9">
    <source>
        <dbReference type="ARBA" id="ARBA00023269"/>
    </source>
</evidence>
<dbReference type="FunFam" id="1.10.20.10:FF:000103">
    <property type="entry name" value="Histone H2A type 1"/>
    <property type="match status" value="1"/>
</dbReference>
<evidence type="ECO:0000256" key="3">
    <source>
        <dbReference type="ARBA" id="ARBA00004286"/>
    </source>
</evidence>
<sequence>MSAELKKSESKVSLRSNKDNKLGPTYGAKEKKIKAPAISRSKRAGLTFPVSRVHRYLRKGSFERIGTGAAVYITAVLEYLTAEMLELAGDVSRDLKKTRIIPRHIQLAVRHDDELGKLLQQVTIAEGGVLPFIHAVLQPKKTQAKLAEIAAVNSIKSNSP</sequence>
<proteinExistence type="inferred from homology"/>
<keyword evidence="15" id="KW-1185">Reference proteome</keyword>
<protein>
    <recommendedName>
        <fullName evidence="10">Histone H2A</fullName>
    </recommendedName>
</protein>
<evidence type="ECO:0000256" key="5">
    <source>
        <dbReference type="ARBA" id="ARBA00022454"/>
    </source>
</evidence>
<keyword evidence="6" id="KW-1017">Isopeptide bond</keyword>
<keyword evidence="9 10" id="KW-0544">Nucleosome core</keyword>
<dbReference type="Pfam" id="PF00125">
    <property type="entry name" value="Histone"/>
    <property type="match status" value="1"/>
</dbReference>
<dbReference type="PANTHER" id="PTHR23430">
    <property type="entry name" value="HISTONE H2A"/>
    <property type="match status" value="1"/>
</dbReference>
<accession>A0A9J6CST3</accession>
<dbReference type="OrthoDB" id="9421954at2759"/>
<evidence type="ECO:0000256" key="8">
    <source>
        <dbReference type="ARBA" id="ARBA00023242"/>
    </source>
</evidence>
<dbReference type="Gene3D" id="1.10.20.10">
    <property type="entry name" value="Histone, subunit A"/>
    <property type="match status" value="1"/>
</dbReference>
<comment type="subcellular location">
    <subcellularLocation>
        <location evidence="3">Chromosome</location>
    </subcellularLocation>
    <subcellularLocation>
        <location evidence="2 10">Nucleus</location>
    </subcellularLocation>
</comment>
<evidence type="ECO:0000256" key="6">
    <source>
        <dbReference type="ARBA" id="ARBA00022499"/>
    </source>
</evidence>
<gene>
    <name evidence="14" type="ORF">PVAND_014176</name>
</gene>
<dbReference type="EMBL" id="JADBJN010000001">
    <property type="protein sequence ID" value="KAG5684972.1"/>
    <property type="molecule type" value="Genomic_DNA"/>
</dbReference>
<evidence type="ECO:0000256" key="10">
    <source>
        <dbReference type="RuleBase" id="RU003767"/>
    </source>
</evidence>
<dbReference type="GO" id="GO:0005634">
    <property type="term" value="C:nucleus"/>
    <property type="evidence" value="ECO:0007669"/>
    <property type="project" value="UniProtKB-SubCell"/>
</dbReference>
<feature type="domain" description="Core Histone H2A/H2B/H3" evidence="12">
    <location>
        <begin position="31"/>
        <end position="110"/>
    </location>
</feature>
<comment type="caution">
    <text evidence="14">The sequence shown here is derived from an EMBL/GenBank/DDBJ whole genome shotgun (WGS) entry which is preliminary data.</text>
</comment>
<feature type="region of interest" description="Disordered" evidence="11">
    <location>
        <begin position="1"/>
        <end position="29"/>
    </location>
</feature>
<feature type="domain" description="Histone H2A C-terminal" evidence="13">
    <location>
        <begin position="113"/>
        <end position="145"/>
    </location>
</feature>
<feature type="compositionally biased region" description="Basic and acidic residues" evidence="11">
    <location>
        <begin position="1"/>
        <end position="21"/>
    </location>
</feature>
<keyword evidence="8 10" id="KW-0539">Nucleus</keyword>
<evidence type="ECO:0000256" key="2">
    <source>
        <dbReference type="ARBA" id="ARBA00004123"/>
    </source>
</evidence>
<comment type="subunit">
    <text evidence="10">The nucleosome is a histone octamer containing two molecules each of H2A, H2B, H3 and H4 assembled in one H3-H4 heterotetramer and two H2A-H2B heterodimers. The octamer wraps approximately 147 bp of DNA.</text>
</comment>
<dbReference type="SUPFAM" id="SSF47113">
    <property type="entry name" value="Histone-fold"/>
    <property type="match status" value="1"/>
</dbReference>
<dbReference type="GO" id="GO:0030527">
    <property type="term" value="F:structural constituent of chromatin"/>
    <property type="evidence" value="ECO:0007669"/>
    <property type="project" value="InterPro"/>
</dbReference>
<evidence type="ECO:0000256" key="1">
    <source>
        <dbReference type="ARBA" id="ARBA00002001"/>
    </source>
</evidence>
<name>A0A9J6CST3_POLVA</name>
<dbReference type="InterPro" id="IPR032454">
    <property type="entry name" value="Histone_H2A_C"/>
</dbReference>
<keyword evidence="5 10" id="KW-0158">Chromosome</keyword>
<evidence type="ECO:0000256" key="11">
    <source>
        <dbReference type="SAM" id="MobiDB-lite"/>
    </source>
</evidence>
<evidence type="ECO:0000256" key="7">
    <source>
        <dbReference type="ARBA" id="ARBA00023125"/>
    </source>
</evidence>
<comment type="similarity">
    <text evidence="4 10">Belongs to the histone H2A family.</text>
</comment>